<dbReference type="GO" id="GO:0004592">
    <property type="term" value="F:pantoate-beta-alanine ligase activity"/>
    <property type="evidence" value="ECO:0007669"/>
    <property type="project" value="UniProtKB-UniRule"/>
</dbReference>
<dbReference type="RefSeq" id="WP_058614279.1">
    <property type="nucleotide sequence ID" value="NZ_LDRV01000062.1"/>
</dbReference>
<feature type="binding site" evidence="8">
    <location>
        <position position="180"/>
    </location>
    <ligand>
        <name>ATP</name>
        <dbReference type="ChEBI" id="CHEBI:30616"/>
    </ligand>
</feature>
<dbReference type="EMBL" id="LDRV01000062">
    <property type="protein sequence ID" value="KTS11445.1"/>
    <property type="molecule type" value="Genomic_DNA"/>
</dbReference>
<gene>
    <name evidence="8" type="primary">panC</name>
    <name evidence="9" type="ORF">RSA3_10245</name>
</gene>
<comment type="subunit">
    <text evidence="8">Homodimer.</text>
</comment>
<sequence length="284" mass="30829">MIRTLDDLRARLSDVRSADPSGRAARVALVSTLGALHEGHVDLIREARRHADVVVVSTFVNPLRFRTAEETAAYPRSPEADADLLADLGVDLVFAPTAAEFLPAGTATMRVAAGDLGFRYEGRSRPFYFDGVLTVEAKLFHLVRPDVAVYGERDLQRVFLVRRMIRDLDFSIETVVVPTVRAEDGLPISSRVAFLDDADRRAAAKLPRALEAAASNADLGVDACIAAAQSSLMGEQRIALEYLTVVDPATFLPVEEGHRGRALALIAATVGGHRFIDNAEISLR</sequence>
<comment type="similarity">
    <text evidence="2 8">Belongs to the pantothenate synthetase family.</text>
</comment>
<keyword evidence="6 8" id="KW-0067">ATP-binding</keyword>
<dbReference type="UniPathway" id="UPA00028">
    <property type="reaction ID" value="UER00005"/>
</dbReference>
<dbReference type="Gene3D" id="3.30.1300.10">
    <property type="entry name" value="Pantoate-beta-alanine ligase, C-terminal domain"/>
    <property type="match status" value="1"/>
</dbReference>
<evidence type="ECO:0000256" key="1">
    <source>
        <dbReference type="ARBA" id="ARBA00004990"/>
    </source>
</evidence>
<dbReference type="InterPro" id="IPR014729">
    <property type="entry name" value="Rossmann-like_a/b/a_fold"/>
</dbReference>
<dbReference type="PANTHER" id="PTHR21299">
    <property type="entry name" value="CYTIDYLATE KINASE/PANTOATE-BETA-ALANINE LIGASE"/>
    <property type="match status" value="1"/>
</dbReference>
<proteinExistence type="inferred from homology"/>
<name>A0A147F736_MICTE</name>
<comment type="pathway">
    <text evidence="1 8">Cofactor biosynthesis; (R)-pantothenate biosynthesis; (R)-pantothenate from (R)-pantoate and beta-alanine: step 1/1.</text>
</comment>
<comment type="function">
    <text evidence="8">Catalyzes the condensation of pantoate with beta-alanine in an ATP-dependent reaction via a pantoyl-adenylate intermediate.</text>
</comment>
<comment type="miscellaneous">
    <text evidence="8">The reaction proceeds by a bi uni uni bi ping pong mechanism.</text>
</comment>
<evidence type="ECO:0000256" key="4">
    <source>
        <dbReference type="ARBA" id="ARBA00022655"/>
    </source>
</evidence>
<feature type="binding site" evidence="8">
    <location>
        <begin position="188"/>
        <end position="191"/>
    </location>
    <ligand>
        <name>ATP</name>
        <dbReference type="ChEBI" id="CHEBI:30616"/>
    </ligand>
</feature>
<dbReference type="InterPro" id="IPR003721">
    <property type="entry name" value="Pantoate_ligase"/>
</dbReference>
<dbReference type="Gene3D" id="3.40.50.620">
    <property type="entry name" value="HUPs"/>
    <property type="match status" value="1"/>
</dbReference>
<dbReference type="SUPFAM" id="SSF52374">
    <property type="entry name" value="Nucleotidylyl transferase"/>
    <property type="match status" value="1"/>
</dbReference>
<dbReference type="NCBIfam" id="TIGR00018">
    <property type="entry name" value="panC"/>
    <property type="match status" value="1"/>
</dbReference>
<evidence type="ECO:0000256" key="2">
    <source>
        <dbReference type="ARBA" id="ARBA00009256"/>
    </source>
</evidence>
<keyword evidence="4 8" id="KW-0566">Pantothenate biosynthesis</keyword>
<dbReference type="PATRIC" id="fig|2033.7.peg.2801"/>
<evidence type="ECO:0000313" key="9">
    <source>
        <dbReference type="EMBL" id="KTS11445.1"/>
    </source>
</evidence>
<dbReference type="GO" id="GO:0015940">
    <property type="term" value="P:pantothenate biosynthetic process"/>
    <property type="evidence" value="ECO:0007669"/>
    <property type="project" value="UniProtKB-UniRule"/>
</dbReference>
<keyword evidence="8" id="KW-0963">Cytoplasm</keyword>
<evidence type="ECO:0000256" key="6">
    <source>
        <dbReference type="ARBA" id="ARBA00022840"/>
    </source>
</evidence>
<accession>A0A147F736</accession>
<evidence type="ECO:0000256" key="5">
    <source>
        <dbReference type="ARBA" id="ARBA00022741"/>
    </source>
</evidence>
<comment type="caution">
    <text evidence="9">The sequence shown here is derived from an EMBL/GenBank/DDBJ whole genome shotgun (WGS) entry which is preliminary data.</text>
</comment>
<dbReference type="EC" id="6.3.2.1" evidence="8"/>
<dbReference type="GO" id="GO:0005829">
    <property type="term" value="C:cytosol"/>
    <property type="evidence" value="ECO:0007669"/>
    <property type="project" value="TreeGrafter"/>
</dbReference>
<dbReference type="GO" id="GO:0005524">
    <property type="term" value="F:ATP binding"/>
    <property type="evidence" value="ECO:0007669"/>
    <property type="project" value="UniProtKB-KW"/>
</dbReference>
<feature type="binding site" evidence="8">
    <location>
        <begin position="151"/>
        <end position="154"/>
    </location>
    <ligand>
        <name>ATP</name>
        <dbReference type="ChEBI" id="CHEBI:30616"/>
    </ligand>
</feature>
<comment type="subcellular location">
    <subcellularLocation>
        <location evidence="8">Cytoplasm</location>
    </subcellularLocation>
</comment>
<dbReference type="Proteomes" id="UP000072189">
    <property type="component" value="Unassembled WGS sequence"/>
</dbReference>
<dbReference type="PANTHER" id="PTHR21299:SF1">
    <property type="entry name" value="PANTOATE--BETA-ALANINE LIGASE"/>
    <property type="match status" value="1"/>
</dbReference>
<comment type="caution">
    <text evidence="8">Lacks conserved residue(s) required for the propagation of feature annotation.</text>
</comment>
<evidence type="ECO:0000256" key="7">
    <source>
        <dbReference type="ARBA" id="ARBA00048258"/>
    </source>
</evidence>
<keyword evidence="5 8" id="KW-0547">Nucleotide-binding</keyword>
<dbReference type="AlphaFoldDB" id="A0A147F736"/>
<evidence type="ECO:0000256" key="8">
    <source>
        <dbReference type="HAMAP-Rule" id="MF_00158"/>
    </source>
</evidence>
<protein>
    <recommendedName>
        <fullName evidence="8">Pantothenate synthetase</fullName>
        <shortName evidence="8">PS</shortName>
        <ecNumber evidence="8">6.3.2.1</ecNumber>
    </recommendedName>
    <alternativeName>
        <fullName evidence="8">Pantoate--beta-alanine ligase</fullName>
    </alternativeName>
    <alternativeName>
        <fullName evidence="8">Pantoate-activating enzyme</fullName>
    </alternativeName>
</protein>
<reference evidence="9 10" key="1">
    <citation type="journal article" date="2016" name="Front. Microbiol.">
        <title>Genomic Resource of Rice Seed Associated Bacteria.</title>
        <authorList>
            <person name="Midha S."/>
            <person name="Bansal K."/>
            <person name="Sharma S."/>
            <person name="Kumar N."/>
            <person name="Patil P.P."/>
            <person name="Chaudhry V."/>
            <person name="Patil P.B."/>
        </authorList>
    </citation>
    <scope>NUCLEOTIDE SEQUENCE [LARGE SCALE GENOMIC DNA]</scope>
    <source>
        <strain evidence="9 10">RSA3</strain>
    </source>
</reference>
<evidence type="ECO:0000256" key="3">
    <source>
        <dbReference type="ARBA" id="ARBA00022598"/>
    </source>
</evidence>
<evidence type="ECO:0000313" key="10">
    <source>
        <dbReference type="Proteomes" id="UP000072189"/>
    </source>
</evidence>
<keyword evidence="3 8" id="KW-0436">Ligase</keyword>
<comment type="catalytic activity">
    <reaction evidence="7 8">
        <text>(R)-pantoate + beta-alanine + ATP = (R)-pantothenate + AMP + diphosphate + H(+)</text>
        <dbReference type="Rhea" id="RHEA:10912"/>
        <dbReference type="ChEBI" id="CHEBI:15378"/>
        <dbReference type="ChEBI" id="CHEBI:15980"/>
        <dbReference type="ChEBI" id="CHEBI:29032"/>
        <dbReference type="ChEBI" id="CHEBI:30616"/>
        <dbReference type="ChEBI" id="CHEBI:33019"/>
        <dbReference type="ChEBI" id="CHEBI:57966"/>
        <dbReference type="ChEBI" id="CHEBI:456215"/>
        <dbReference type="EC" id="6.3.2.1"/>
    </reaction>
</comment>
<dbReference type="Pfam" id="PF02569">
    <property type="entry name" value="Pantoate_ligase"/>
    <property type="match status" value="1"/>
</dbReference>
<organism evidence="9 10">
    <name type="scientific">Microbacterium testaceum</name>
    <name type="common">Aureobacterium testaceum</name>
    <name type="synonym">Brevibacterium testaceum</name>
    <dbReference type="NCBI Taxonomy" id="2033"/>
    <lineage>
        <taxon>Bacteria</taxon>
        <taxon>Bacillati</taxon>
        <taxon>Actinomycetota</taxon>
        <taxon>Actinomycetes</taxon>
        <taxon>Micrococcales</taxon>
        <taxon>Microbacteriaceae</taxon>
        <taxon>Microbacterium</taxon>
    </lineage>
</organism>
<dbReference type="InterPro" id="IPR042176">
    <property type="entry name" value="Pantoate_ligase_C"/>
</dbReference>
<dbReference type="HAMAP" id="MF_00158">
    <property type="entry name" value="PanC"/>
    <property type="match status" value="1"/>
</dbReference>
<feature type="active site" description="Proton donor" evidence="8">
    <location>
        <position position="40"/>
    </location>
</feature>